<evidence type="ECO:0000313" key="2">
    <source>
        <dbReference type="Proteomes" id="UP001431783"/>
    </source>
</evidence>
<evidence type="ECO:0000313" key="1">
    <source>
        <dbReference type="EMBL" id="KAK9876189.1"/>
    </source>
</evidence>
<gene>
    <name evidence="1" type="ORF">WA026_011307</name>
</gene>
<proteinExistence type="predicted"/>
<dbReference type="EMBL" id="JARQZJ010000035">
    <property type="protein sequence ID" value="KAK9876189.1"/>
    <property type="molecule type" value="Genomic_DNA"/>
</dbReference>
<comment type="caution">
    <text evidence="1">The sequence shown here is derived from an EMBL/GenBank/DDBJ whole genome shotgun (WGS) entry which is preliminary data.</text>
</comment>
<keyword evidence="2" id="KW-1185">Reference proteome</keyword>
<organism evidence="1 2">
    <name type="scientific">Henosepilachna vigintioctopunctata</name>
    <dbReference type="NCBI Taxonomy" id="420089"/>
    <lineage>
        <taxon>Eukaryota</taxon>
        <taxon>Metazoa</taxon>
        <taxon>Ecdysozoa</taxon>
        <taxon>Arthropoda</taxon>
        <taxon>Hexapoda</taxon>
        <taxon>Insecta</taxon>
        <taxon>Pterygota</taxon>
        <taxon>Neoptera</taxon>
        <taxon>Endopterygota</taxon>
        <taxon>Coleoptera</taxon>
        <taxon>Polyphaga</taxon>
        <taxon>Cucujiformia</taxon>
        <taxon>Coccinelloidea</taxon>
        <taxon>Coccinellidae</taxon>
        <taxon>Epilachninae</taxon>
        <taxon>Epilachnini</taxon>
        <taxon>Henosepilachna</taxon>
    </lineage>
</organism>
<reference evidence="1 2" key="1">
    <citation type="submission" date="2023-03" db="EMBL/GenBank/DDBJ databases">
        <title>Genome insight into feeding habits of ladybird beetles.</title>
        <authorList>
            <person name="Li H.-S."/>
            <person name="Huang Y.-H."/>
            <person name="Pang H."/>
        </authorList>
    </citation>
    <scope>NUCLEOTIDE SEQUENCE [LARGE SCALE GENOMIC DNA]</scope>
    <source>
        <strain evidence="1">SYSU_2023b</strain>
        <tissue evidence="1">Whole body</tissue>
    </source>
</reference>
<accession>A0AAW1U6B7</accession>
<sequence>MNILKFSCCYKNNASFHHWKKYLKEVDVNILTYRLEPTDSSHFHLIRLHSAAMLFLLDSIEIHELQLRQPHDVHDRLDYSGKYKFLQFCNECL</sequence>
<name>A0AAW1U6B7_9CUCU</name>
<dbReference type="Proteomes" id="UP001431783">
    <property type="component" value="Unassembled WGS sequence"/>
</dbReference>
<protein>
    <submittedName>
        <fullName evidence="1">Uncharacterized protein</fullName>
    </submittedName>
</protein>
<dbReference type="AlphaFoldDB" id="A0AAW1U6B7"/>